<dbReference type="EMBL" id="QXGB01002277">
    <property type="protein sequence ID" value="KAE9179512.1"/>
    <property type="molecule type" value="Genomic_DNA"/>
</dbReference>
<dbReference type="Proteomes" id="UP000433483">
    <property type="component" value="Unassembled WGS sequence"/>
</dbReference>
<dbReference type="EMBL" id="QXGD01000665">
    <property type="protein sequence ID" value="KAE9229538.1"/>
    <property type="molecule type" value="Genomic_DNA"/>
</dbReference>
<dbReference type="Proteomes" id="UP000440367">
    <property type="component" value="Unassembled WGS sequence"/>
</dbReference>
<name>A0A6A3JCZ4_9STRA</name>
<comment type="caution">
    <text evidence="1">The sequence shown here is derived from an EMBL/GenBank/DDBJ whole genome shotgun (WGS) entry which is preliminary data.</text>
</comment>
<gene>
    <name evidence="3" type="ORF">PF002_g13284</name>
    <name evidence="2" type="ORF">PF005_g23661</name>
    <name evidence="1" type="ORF">PF011_g18519</name>
</gene>
<evidence type="ECO:0000313" key="3">
    <source>
        <dbReference type="EMBL" id="KAE9229538.1"/>
    </source>
</evidence>
<protein>
    <submittedName>
        <fullName evidence="1">Uncharacterized protein</fullName>
    </submittedName>
</protein>
<evidence type="ECO:0000313" key="5">
    <source>
        <dbReference type="Proteomes" id="UP000440367"/>
    </source>
</evidence>
<dbReference type="AlphaFoldDB" id="A0A6A3JCZ4"/>
<evidence type="ECO:0000313" key="6">
    <source>
        <dbReference type="Proteomes" id="UP000460718"/>
    </source>
</evidence>
<evidence type="ECO:0000313" key="4">
    <source>
        <dbReference type="Proteomes" id="UP000433483"/>
    </source>
</evidence>
<proteinExistence type="predicted"/>
<accession>A0A6A3JCZ4</accession>
<evidence type="ECO:0000313" key="2">
    <source>
        <dbReference type="EMBL" id="KAE9179512.1"/>
    </source>
</evidence>
<reference evidence="1 6" key="1">
    <citation type="submission" date="2018-09" db="EMBL/GenBank/DDBJ databases">
        <title>Genomic investigation of the strawberry pathogen Phytophthora fragariae indicates pathogenicity is determined by transcriptional variation in three key races.</title>
        <authorList>
            <person name="Adams T.M."/>
            <person name="Armitage A.D."/>
            <person name="Sobczyk M.K."/>
            <person name="Bates H.J."/>
            <person name="Dunwell J.M."/>
            <person name="Nellist C.F."/>
            <person name="Harrison R.J."/>
        </authorList>
    </citation>
    <scope>NUCLEOTIDE SEQUENCE [LARGE SCALE GENOMIC DNA]</scope>
    <source>
        <strain evidence="3 5">BC-1</strain>
        <strain evidence="2 4">NOV-27</strain>
        <strain evidence="1 6">SCRP245</strain>
    </source>
</reference>
<sequence>MASCGWPAARFVVVAGVGGVANDGSVLILNATAASCTRDRRWWRRPRRGSHAAAPQQQAAWLKLVMASALAHSNCGCPAASCVVVGVSGSVAEAGGGVRAAGGNLPLPSRRFITPEVGRSWRY</sequence>
<keyword evidence="4" id="KW-1185">Reference proteome</keyword>
<dbReference type="EMBL" id="QXFW01001487">
    <property type="protein sequence ID" value="KAE8990044.1"/>
    <property type="molecule type" value="Genomic_DNA"/>
</dbReference>
<evidence type="ECO:0000313" key="1">
    <source>
        <dbReference type="EMBL" id="KAE8990044.1"/>
    </source>
</evidence>
<organism evidence="1 6">
    <name type="scientific">Phytophthora fragariae</name>
    <dbReference type="NCBI Taxonomy" id="53985"/>
    <lineage>
        <taxon>Eukaryota</taxon>
        <taxon>Sar</taxon>
        <taxon>Stramenopiles</taxon>
        <taxon>Oomycota</taxon>
        <taxon>Peronosporomycetes</taxon>
        <taxon>Peronosporales</taxon>
        <taxon>Peronosporaceae</taxon>
        <taxon>Phytophthora</taxon>
    </lineage>
</organism>
<dbReference type="Proteomes" id="UP000460718">
    <property type="component" value="Unassembled WGS sequence"/>
</dbReference>